<keyword evidence="13" id="KW-0274">FAD</keyword>
<evidence type="ECO:0000256" key="14">
    <source>
        <dbReference type="ARBA" id="ARBA00022857"/>
    </source>
</evidence>
<dbReference type="Gene3D" id="3.50.50.60">
    <property type="entry name" value="FAD/NAD(P)-binding domain"/>
    <property type="match status" value="2"/>
</dbReference>
<dbReference type="InterPro" id="IPR017896">
    <property type="entry name" value="4Fe4S_Fe-S-bd"/>
</dbReference>
<evidence type="ECO:0000313" key="21">
    <source>
        <dbReference type="EMBL" id="KAJ5066680.1"/>
    </source>
</evidence>
<evidence type="ECO:0000256" key="2">
    <source>
        <dbReference type="ARBA" id="ARBA00001966"/>
    </source>
</evidence>
<evidence type="ECO:0000256" key="10">
    <source>
        <dbReference type="ARBA" id="ARBA00022723"/>
    </source>
</evidence>
<dbReference type="CDD" id="cd02940">
    <property type="entry name" value="DHPD_FMN"/>
    <property type="match status" value="1"/>
</dbReference>
<sequence length="1032" mass="113559">MESKITLISEKEKEILALDSHVRRFAKVQTTKITRANQKKWKRNIKCHGCELHNNFEDIKKTTLTQEEAIVEARRCLKCADAPCTKSCPAQVDIKQFIQCMSTGNFYGAAKMILSENPVGLSCGMVCPVSELCSGACNLSNTSRGAINISGLQHFAVETFMKMKIPQIRDPSLPALDKLPKSFDAKIALIGSGPSCISCGSFLGRLGYKNVTVFEKNAFPGGISSAEIPAFRLPYKAVKWEVKLMEDLGVKIQYNSEFGTEKFNYETLKKDNYEAIFLGVGLPFANYIDAFKDLTEESGFYTSKTFLQKAALASKPGIVQKLEELPKLHGHVIVLGAGDTAMDCCLTAFRCGAERVSLCFRRSTDDMRAVEEELVSVREEGVELIPFSTPNKVDVREGKIFGVEFVRFAKNDKGVYEIDADQKSFVKCDFIVSAFGAQMRDSPFMRALDPLVDFERGLAVVEAETMQSKKNEIVFAGGDIVGSKMTVEASNDGKTAAWGIHRYLQMKYGDKEIANAEPNLPGFFTEVDLVDLSVDVAGLTFPNPFGLASSPPSTTAAMIRRSFEAGWGFAVTKTFALDNNVSTNVSPRITKSADHNLFGPHQQGFLNIELISEKTSEYWCKAIKELKQDFPDRIVIASIMAIYEQTEWEKLAKVSQEYGADALELNLSCPHISGRHGEAFGMTIGTNPEAVEQVCKWVAAAVKIPFFAKLTPNATSVAAIAEAAKKGGATGISGINTVSGVAGIRFDSTGWPAVGKDRSIQKTSYGGVSGNIVRPVALKAISSAYKQISPSPVLGIGGCDSAEAALQYIYAGASVIQFCSSIQNQDYTVVNDYITGLRCLLYMLGRPDLRNSWEFQFQRHRQHVDLSYSKALPRFGDFEIENRKAKKEALKKFSFSDVKFDENEFVELGKVDKIPRINDIVGLTVNRIVGTSQLPSEDVDHVVAFIADETKCINCGKCYLTCADTGYSAIKFDSVTHIPVITDDCTGCGLCYDVCPVTDCISFVPRKKPYSPSRGFPMKDSEWINNEFEKLK</sequence>
<gene>
    <name evidence="21" type="ORF">M0811_13360</name>
</gene>
<dbReference type="SUPFAM" id="SSF46548">
    <property type="entry name" value="alpha-helical ferredoxin"/>
    <property type="match status" value="1"/>
</dbReference>
<dbReference type="FunFam" id="3.30.70.20:FF:000023">
    <property type="entry name" value="Dihydropyrimidine dehydrogenase [NADP(+)]"/>
    <property type="match status" value="1"/>
</dbReference>
<dbReference type="FunFam" id="3.20.20.70:FF:000027">
    <property type="entry name" value="Dihydropyrimidine dehydrogenase [NADP(+)]"/>
    <property type="match status" value="1"/>
</dbReference>
<accession>A0A9Q0L8H2</accession>
<dbReference type="Pfam" id="PF14697">
    <property type="entry name" value="Fer4_21"/>
    <property type="match status" value="1"/>
</dbReference>
<keyword evidence="14" id="KW-0521">NADP</keyword>
<dbReference type="Proteomes" id="UP001149090">
    <property type="component" value="Unassembled WGS sequence"/>
</dbReference>
<evidence type="ECO:0000256" key="19">
    <source>
        <dbReference type="ARBA" id="ARBA00032722"/>
    </source>
</evidence>
<reference evidence="21" key="1">
    <citation type="submission" date="2022-10" db="EMBL/GenBank/DDBJ databases">
        <title>Novel sulphate-reducing endosymbionts in the free-living metamonad Anaeramoeba.</title>
        <authorList>
            <person name="Jerlstrom-Hultqvist J."/>
            <person name="Cepicka I."/>
            <person name="Gallot-Lavallee L."/>
            <person name="Salas-Leiva D."/>
            <person name="Curtis B.A."/>
            <person name="Zahonova K."/>
            <person name="Pipaliya S."/>
            <person name="Dacks J."/>
            <person name="Roger A.J."/>
        </authorList>
    </citation>
    <scope>NUCLEOTIDE SEQUENCE</scope>
    <source>
        <strain evidence="21">BMAN</strain>
    </source>
</reference>
<comment type="caution">
    <text evidence="21">The sequence shown here is derived from an EMBL/GenBank/DDBJ whole genome shotgun (WGS) entry which is preliminary data.</text>
</comment>
<dbReference type="GO" id="GO:0006210">
    <property type="term" value="P:thymine catabolic process"/>
    <property type="evidence" value="ECO:0007669"/>
    <property type="project" value="TreeGrafter"/>
</dbReference>
<dbReference type="GO" id="GO:0017113">
    <property type="term" value="F:dihydropyrimidine dehydrogenase (NADP+) activity"/>
    <property type="evidence" value="ECO:0007669"/>
    <property type="project" value="UniProtKB-EC"/>
</dbReference>
<dbReference type="GO" id="GO:0050661">
    <property type="term" value="F:NADP binding"/>
    <property type="evidence" value="ECO:0007669"/>
    <property type="project" value="TreeGrafter"/>
</dbReference>
<feature type="domain" description="4Fe-4S ferredoxin-type" evidence="20">
    <location>
        <begin position="976"/>
        <end position="1006"/>
    </location>
</feature>
<keyword evidence="17" id="KW-0411">Iron-sulfur</keyword>
<organism evidence="21 22">
    <name type="scientific">Anaeramoeba ignava</name>
    <name type="common">Anaerobic marine amoeba</name>
    <dbReference type="NCBI Taxonomy" id="1746090"/>
    <lineage>
        <taxon>Eukaryota</taxon>
        <taxon>Metamonada</taxon>
        <taxon>Anaeramoebidae</taxon>
        <taxon>Anaeramoeba</taxon>
    </lineage>
</organism>
<evidence type="ECO:0000256" key="17">
    <source>
        <dbReference type="ARBA" id="ARBA00023014"/>
    </source>
</evidence>
<proteinExistence type="inferred from homology"/>
<keyword evidence="22" id="KW-1185">Reference proteome</keyword>
<evidence type="ECO:0000256" key="12">
    <source>
        <dbReference type="ARBA" id="ARBA00022741"/>
    </source>
</evidence>
<dbReference type="Pfam" id="PF07992">
    <property type="entry name" value="Pyr_redox_2"/>
    <property type="match status" value="1"/>
</dbReference>
<evidence type="ECO:0000256" key="13">
    <source>
        <dbReference type="ARBA" id="ARBA00022827"/>
    </source>
</evidence>
<dbReference type="GO" id="GO:0051539">
    <property type="term" value="F:4 iron, 4 sulfur cluster binding"/>
    <property type="evidence" value="ECO:0007669"/>
    <property type="project" value="UniProtKB-KW"/>
</dbReference>
<dbReference type="Pfam" id="PF14691">
    <property type="entry name" value="Fer4_20"/>
    <property type="match status" value="1"/>
</dbReference>
<dbReference type="Gene3D" id="1.10.1060.10">
    <property type="entry name" value="Alpha-helical ferredoxin"/>
    <property type="match status" value="1"/>
</dbReference>
<evidence type="ECO:0000313" key="22">
    <source>
        <dbReference type="Proteomes" id="UP001149090"/>
    </source>
</evidence>
<comment type="similarity">
    <text evidence="5">Belongs to the dihydropyrimidine dehydrogenase family.</text>
</comment>
<comment type="cofactor">
    <cofactor evidence="2">
        <name>[4Fe-4S] cluster</name>
        <dbReference type="ChEBI" id="CHEBI:49883"/>
    </cofactor>
</comment>
<keyword evidence="9" id="KW-0288">FMN</keyword>
<dbReference type="InterPro" id="IPR005720">
    <property type="entry name" value="Dihydroorotate_DH_cat"/>
</dbReference>
<evidence type="ECO:0000259" key="20">
    <source>
        <dbReference type="PROSITE" id="PS51379"/>
    </source>
</evidence>
<evidence type="ECO:0000256" key="15">
    <source>
        <dbReference type="ARBA" id="ARBA00023002"/>
    </source>
</evidence>
<evidence type="ECO:0000256" key="9">
    <source>
        <dbReference type="ARBA" id="ARBA00022643"/>
    </source>
</evidence>
<dbReference type="FunFam" id="1.10.1060.10:FF:000016">
    <property type="entry name" value="Dihydropyrimidine dehydrogenase [NADP(+)]"/>
    <property type="match status" value="1"/>
</dbReference>
<dbReference type="SUPFAM" id="SSF51971">
    <property type="entry name" value="Nucleotide-binding domain"/>
    <property type="match status" value="1"/>
</dbReference>
<feature type="domain" description="4Fe-4S ferredoxin-type" evidence="20">
    <location>
        <begin position="943"/>
        <end position="975"/>
    </location>
</feature>
<comment type="cofactor">
    <cofactor evidence="1">
        <name>FMN</name>
        <dbReference type="ChEBI" id="CHEBI:58210"/>
    </cofactor>
</comment>
<name>A0A9Q0L8H2_ANAIG</name>
<dbReference type="Pfam" id="PF01180">
    <property type="entry name" value="DHO_dh"/>
    <property type="match status" value="1"/>
</dbReference>
<dbReference type="Gene3D" id="3.20.20.70">
    <property type="entry name" value="Aldolase class I"/>
    <property type="match status" value="1"/>
</dbReference>
<dbReference type="PANTHER" id="PTHR43073">
    <property type="entry name" value="DIHYDROPYRIMIDINE DEHYDROGENASE [NADP(+)]"/>
    <property type="match status" value="1"/>
</dbReference>
<evidence type="ECO:0000256" key="7">
    <source>
        <dbReference type="ARBA" id="ARBA00022485"/>
    </source>
</evidence>
<evidence type="ECO:0000256" key="3">
    <source>
        <dbReference type="ARBA" id="ARBA00001974"/>
    </source>
</evidence>
<evidence type="ECO:0000256" key="18">
    <source>
        <dbReference type="ARBA" id="ARBA00030119"/>
    </source>
</evidence>
<keyword evidence="16" id="KW-0408">Iron</keyword>
<dbReference type="GO" id="GO:0046872">
    <property type="term" value="F:metal ion binding"/>
    <property type="evidence" value="ECO:0007669"/>
    <property type="project" value="UniProtKB-KW"/>
</dbReference>
<evidence type="ECO:0000256" key="5">
    <source>
        <dbReference type="ARBA" id="ARBA00010804"/>
    </source>
</evidence>
<dbReference type="OMA" id="SIHCQLQ"/>
<dbReference type="PANTHER" id="PTHR43073:SF2">
    <property type="entry name" value="DIHYDROPYRIMIDINE DEHYDROGENASE [NADP(+)]"/>
    <property type="match status" value="1"/>
</dbReference>
<keyword evidence="12" id="KW-0547">Nucleotide-binding</keyword>
<keyword evidence="8" id="KW-0285">Flavoprotein</keyword>
<keyword evidence="10" id="KW-0479">Metal-binding</keyword>
<dbReference type="SUPFAM" id="SSF54862">
    <property type="entry name" value="4Fe-4S ferredoxins"/>
    <property type="match status" value="1"/>
</dbReference>
<evidence type="ECO:0000256" key="16">
    <source>
        <dbReference type="ARBA" id="ARBA00023004"/>
    </source>
</evidence>
<dbReference type="GO" id="GO:0006212">
    <property type="term" value="P:uracil catabolic process"/>
    <property type="evidence" value="ECO:0007669"/>
    <property type="project" value="TreeGrafter"/>
</dbReference>
<dbReference type="GO" id="GO:0002058">
    <property type="term" value="F:uracil binding"/>
    <property type="evidence" value="ECO:0007669"/>
    <property type="project" value="TreeGrafter"/>
</dbReference>
<comment type="cofactor">
    <cofactor evidence="3">
        <name>FAD</name>
        <dbReference type="ChEBI" id="CHEBI:57692"/>
    </cofactor>
</comment>
<dbReference type="InterPro" id="IPR009051">
    <property type="entry name" value="Helical_ferredxn"/>
</dbReference>
<comment type="pathway">
    <text evidence="4">Amino-acid biosynthesis; beta-alanine biosynthesis.</text>
</comment>
<dbReference type="OrthoDB" id="4327079at2759"/>
<dbReference type="EC" id="1.3.1.2" evidence="6"/>
<keyword evidence="15" id="KW-0560">Oxidoreductase</keyword>
<dbReference type="AlphaFoldDB" id="A0A9Q0L8H2"/>
<keyword evidence="7" id="KW-0004">4Fe-4S</keyword>
<dbReference type="InterPro" id="IPR036188">
    <property type="entry name" value="FAD/NAD-bd_sf"/>
</dbReference>
<dbReference type="InterPro" id="IPR013785">
    <property type="entry name" value="Aldolase_TIM"/>
</dbReference>
<dbReference type="PROSITE" id="PS00198">
    <property type="entry name" value="4FE4S_FER_1"/>
    <property type="match status" value="1"/>
</dbReference>
<evidence type="ECO:0000256" key="1">
    <source>
        <dbReference type="ARBA" id="ARBA00001917"/>
    </source>
</evidence>
<dbReference type="GO" id="GO:0005829">
    <property type="term" value="C:cytosol"/>
    <property type="evidence" value="ECO:0007669"/>
    <property type="project" value="TreeGrafter"/>
</dbReference>
<dbReference type="SUPFAM" id="SSF51395">
    <property type="entry name" value="FMN-linked oxidoreductases"/>
    <property type="match status" value="1"/>
</dbReference>
<dbReference type="InterPro" id="IPR023753">
    <property type="entry name" value="FAD/NAD-binding_dom"/>
</dbReference>
<evidence type="ECO:0000256" key="4">
    <source>
        <dbReference type="ARBA" id="ARBA00004668"/>
    </source>
</evidence>
<keyword evidence="11" id="KW-0677">Repeat</keyword>
<protein>
    <recommendedName>
        <fullName evidence="6">dihydropyrimidine dehydrogenase (NADP(+))</fullName>
        <ecNumber evidence="6">1.3.1.2</ecNumber>
    </recommendedName>
    <alternativeName>
        <fullName evidence="19">Dihydrothymine dehydrogenase</fullName>
    </alternativeName>
    <alternativeName>
        <fullName evidence="18">Dihydrouracil dehydrogenase</fullName>
    </alternativeName>
</protein>
<evidence type="ECO:0000256" key="6">
    <source>
        <dbReference type="ARBA" id="ARBA00013004"/>
    </source>
</evidence>
<dbReference type="PRINTS" id="PR00419">
    <property type="entry name" value="ADXRDTASE"/>
</dbReference>
<evidence type="ECO:0000256" key="11">
    <source>
        <dbReference type="ARBA" id="ARBA00022737"/>
    </source>
</evidence>
<evidence type="ECO:0000256" key="8">
    <source>
        <dbReference type="ARBA" id="ARBA00022630"/>
    </source>
</evidence>
<dbReference type="InterPro" id="IPR028261">
    <property type="entry name" value="DPD_II"/>
</dbReference>
<dbReference type="PROSITE" id="PS51379">
    <property type="entry name" value="4FE4S_FER_2"/>
    <property type="match status" value="2"/>
</dbReference>
<dbReference type="Gene3D" id="3.30.70.20">
    <property type="match status" value="1"/>
</dbReference>
<dbReference type="EMBL" id="JAPDFW010000137">
    <property type="protein sequence ID" value="KAJ5066680.1"/>
    <property type="molecule type" value="Genomic_DNA"/>
</dbReference>
<dbReference type="InterPro" id="IPR017900">
    <property type="entry name" value="4Fe4S_Fe_S_CS"/>
</dbReference>